<evidence type="ECO:0000256" key="1">
    <source>
        <dbReference type="ARBA" id="ARBA00004141"/>
    </source>
</evidence>
<dbReference type="Pfam" id="PF07690">
    <property type="entry name" value="MFS_1"/>
    <property type="match status" value="1"/>
</dbReference>
<keyword evidence="2 6" id="KW-0812">Transmembrane</keyword>
<evidence type="ECO:0000256" key="3">
    <source>
        <dbReference type="ARBA" id="ARBA00022989"/>
    </source>
</evidence>
<sequence>MSMNENDHLLSNHETSDESHANHASAENGTREQDTSSINSETMLERQVEANKKKPWLVRPSVYGVIFVVGVLTMSISMTDPTRQIVLFKLAANTVTEEREAAASASNLVLSSSRDEDAAVQSLVATYNQFLLVGLTVISLPMTAKYGELSNIYGRKPFFTALVVTSLVSRVLQYYLYQFDTLHFKSLLLANYVQSLTGGTNIISALANSYVSDITLPSKRTFAFGLASSATFVGQSFGPPLGTLLTDFAKRTSSGEQMLEKLQHITYSEWFILRSEVFIQVLLLIYIVTIFSESRNEEAREKAEEAIFEDHQSSNNNNSSTVFEGVKSKKAVVALREILSFFDIFKPLRLLTYPYSVARASSKHRYVQLRYAVTGLLAVSVLYQGLIFALNNLVMQYGIFKFSWTADDLAYLLTIISVSRAFSLIVLLPFLEKTVMKKIFKLRALNLQFDMIEYLLLIICLGIGFVSFVAFYVVKSTRAFFTAVAFFSIDAIIGPTMDSTLLKFYPSSKSASLFSANILLLNLVCIVTSPGILGIYKAALSFGDAASPFLLYALAMILFMMAVYACKRALNLTSSTTDQKLRQTGQQSDQES</sequence>
<feature type="transmembrane region" description="Helical" evidence="6">
    <location>
        <begin position="479"/>
        <end position="497"/>
    </location>
</feature>
<keyword evidence="4 6" id="KW-0472">Membrane</keyword>
<gene>
    <name evidence="7" type="ORF">LODBEIA_P09430</name>
</gene>
<feature type="transmembrane region" description="Helical" evidence="6">
    <location>
        <begin position="56"/>
        <end position="78"/>
    </location>
</feature>
<feature type="compositionally biased region" description="Basic and acidic residues" evidence="5">
    <location>
        <begin position="1"/>
        <end position="21"/>
    </location>
</feature>
<dbReference type="PANTHER" id="PTHR23507:SF1">
    <property type="entry name" value="FI18259P1-RELATED"/>
    <property type="match status" value="1"/>
</dbReference>
<feature type="transmembrane region" description="Helical" evidence="6">
    <location>
        <begin position="118"/>
        <end position="138"/>
    </location>
</feature>
<dbReference type="Proteomes" id="UP001497383">
    <property type="component" value="Chromosome 1"/>
</dbReference>
<feature type="transmembrane region" description="Helical" evidence="6">
    <location>
        <begin position="518"/>
        <end position="539"/>
    </location>
</feature>
<dbReference type="Gene3D" id="1.20.1250.20">
    <property type="entry name" value="MFS general substrate transporter like domains"/>
    <property type="match status" value="1"/>
</dbReference>
<evidence type="ECO:0000256" key="5">
    <source>
        <dbReference type="SAM" id="MobiDB-lite"/>
    </source>
</evidence>
<dbReference type="GeneID" id="92206139"/>
<organism evidence="7 8">
    <name type="scientific">Lodderomyces beijingensis</name>
    <dbReference type="NCBI Taxonomy" id="1775926"/>
    <lineage>
        <taxon>Eukaryota</taxon>
        <taxon>Fungi</taxon>
        <taxon>Dikarya</taxon>
        <taxon>Ascomycota</taxon>
        <taxon>Saccharomycotina</taxon>
        <taxon>Pichiomycetes</taxon>
        <taxon>Debaryomycetaceae</taxon>
        <taxon>Candida/Lodderomyces clade</taxon>
        <taxon>Lodderomyces</taxon>
    </lineage>
</organism>
<evidence type="ECO:0000313" key="8">
    <source>
        <dbReference type="Proteomes" id="UP001497383"/>
    </source>
</evidence>
<keyword evidence="3 6" id="KW-1133">Transmembrane helix</keyword>
<reference evidence="7 8" key="1">
    <citation type="submission" date="2024-03" db="EMBL/GenBank/DDBJ databases">
        <authorList>
            <person name="Brejova B."/>
        </authorList>
    </citation>
    <scope>NUCLEOTIDE SEQUENCE [LARGE SCALE GENOMIC DNA]</scope>
    <source>
        <strain evidence="7 8">CBS 14171</strain>
    </source>
</reference>
<feature type="transmembrane region" description="Helical" evidence="6">
    <location>
        <begin position="158"/>
        <end position="177"/>
    </location>
</feature>
<feature type="transmembrane region" description="Helical" evidence="6">
    <location>
        <begin position="410"/>
        <end position="431"/>
    </location>
</feature>
<feature type="region of interest" description="Disordered" evidence="5">
    <location>
        <begin position="1"/>
        <end position="39"/>
    </location>
</feature>
<feature type="transmembrane region" description="Helical" evidence="6">
    <location>
        <begin position="545"/>
        <end position="566"/>
    </location>
</feature>
<feature type="transmembrane region" description="Helical" evidence="6">
    <location>
        <begin position="369"/>
        <end position="390"/>
    </location>
</feature>
<dbReference type="PANTHER" id="PTHR23507">
    <property type="entry name" value="ZGC:174356"/>
    <property type="match status" value="1"/>
</dbReference>
<dbReference type="SUPFAM" id="SSF103473">
    <property type="entry name" value="MFS general substrate transporter"/>
    <property type="match status" value="1"/>
</dbReference>
<accession>A0ABP0ZEZ0</accession>
<name>A0ABP0ZEZ0_9ASCO</name>
<feature type="transmembrane region" description="Helical" evidence="6">
    <location>
        <begin position="271"/>
        <end position="292"/>
    </location>
</feature>
<feature type="transmembrane region" description="Helical" evidence="6">
    <location>
        <begin position="452"/>
        <end position="473"/>
    </location>
</feature>
<evidence type="ECO:0000313" key="7">
    <source>
        <dbReference type="EMBL" id="CAK9436385.1"/>
    </source>
</evidence>
<dbReference type="InterPro" id="IPR036259">
    <property type="entry name" value="MFS_trans_sf"/>
</dbReference>
<protein>
    <recommendedName>
        <fullName evidence="9">Major facilitator superfamily (MFS) profile domain-containing protein</fullName>
    </recommendedName>
</protein>
<evidence type="ECO:0000256" key="6">
    <source>
        <dbReference type="SAM" id="Phobius"/>
    </source>
</evidence>
<keyword evidence="8" id="KW-1185">Reference proteome</keyword>
<dbReference type="InterPro" id="IPR011701">
    <property type="entry name" value="MFS"/>
</dbReference>
<comment type="subcellular location">
    <subcellularLocation>
        <location evidence="1">Membrane</location>
        <topology evidence="1">Multi-pass membrane protein</topology>
    </subcellularLocation>
</comment>
<evidence type="ECO:0008006" key="9">
    <source>
        <dbReference type="Google" id="ProtNLM"/>
    </source>
</evidence>
<proteinExistence type="predicted"/>
<dbReference type="RefSeq" id="XP_066827881.1">
    <property type="nucleotide sequence ID" value="XM_066976919.1"/>
</dbReference>
<dbReference type="EMBL" id="OZ022405">
    <property type="protein sequence ID" value="CAK9436385.1"/>
    <property type="molecule type" value="Genomic_DNA"/>
</dbReference>
<evidence type="ECO:0000256" key="2">
    <source>
        <dbReference type="ARBA" id="ARBA00022692"/>
    </source>
</evidence>
<evidence type="ECO:0000256" key="4">
    <source>
        <dbReference type="ARBA" id="ARBA00023136"/>
    </source>
</evidence>